<dbReference type="AlphaFoldDB" id="A0A6J4M211"/>
<feature type="non-terminal residue" evidence="1">
    <location>
        <position position="1"/>
    </location>
</feature>
<sequence>PAPARRLLALTRVEARGGSFAAVLTIDGVPVRVRVGETFGPGGGLRLVSLQQGPAAGQWTAVVRPGSAQPFDVVTGTPVRLP</sequence>
<organism evidence="1">
    <name type="scientific">uncultured Frankineae bacterium</name>
    <dbReference type="NCBI Taxonomy" id="437475"/>
    <lineage>
        <taxon>Bacteria</taxon>
        <taxon>Bacillati</taxon>
        <taxon>Actinomycetota</taxon>
        <taxon>Actinomycetes</taxon>
        <taxon>Frankiales</taxon>
        <taxon>environmental samples</taxon>
    </lineage>
</organism>
<name>A0A6J4M211_9ACTN</name>
<protein>
    <submittedName>
        <fullName evidence="1">Uncharacterized protein</fullName>
    </submittedName>
</protein>
<gene>
    <name evidence="1" type="ORF">AVDCRST_MAG07-2803</name>
</gene>
<accession>A0A6J4M211</accession>
<proteinExistence type="predicted"/>
<evidence type="ECO:0000313" key="1">
    <source>
        <dbReference type="EMBL" id="CAA9347926.1"/>
    </source>
</evidence>
<reference evidence="1" key="1">
    <citation type="submission" date="2020-02" db="EMBL/GenBank/DDBJ databases">
        <authorList>
            <person name="Meier V. D."/>
        </authorList>
    </citation>
    <scope>NUCLEOTIDE SEQUENCE</scope>
    <source>
        <strain evidence="1">AVDCRST_MAG07</strain>
    </source>
</reference>
<dbReference type="EMBL" id="CADCUB010000132">
    <property type="protein sequence ID" value="CAA9347926.1"/>
    <property type="molecule type" value="Genomic_DNA"/>
</dbReference>